<dbReference type="PANTHER" id="PTHR40099">
    <property type="entry name" value="ACETOLACTATE SYNTHASE, SMALL SUBUNIT"/>
    <property type="match status" value="1"/>
</dbReference>
<dbReference type="OrthoDB" id="9790662at2"/>
<dbReference type="PANTHER" id="PTHR40099:SF1">
    <property type="entry name" value="ACETOLACTATE SYNTHASE, SMALL SUBUNIT"/>
    <property type="match status" value="1"/>
</dbReference>
<dbReference type="InterPro" id="IPR045739">
    <property type="entry name" value="ACT_dom_pair"/>
</dbReference>
<dbReference type="RefSeq" id="WP_092281818.1">
    <property type="nucleotide sequence ID" value="NZ_FOXR01000001.1"/>
</dbReference>
<dbReference type="InterPro" id="IPR045865">
    <property type="entry name" value="ACT-like_dom_sf"/>
</dbReference>
<dbReference type="Pfam" id="PF19571">
    <property type="entry name" value="ACT_8"/>
    <property type="match status" value="1"/>
</dbReference>
<keyword evidence="3" id="KW-1185">Reference proteome</keyword>
<dbReference type="PROSITE" id="PS51671">
    <property type="entry name" value="ACT"/>
    <property type="match status" value="1"/>
</dbReference>
<feature type="domain" description="ACT" evidence="1">
    <location>
        <begin position="3"/>
        <end position="79"/>
    </location>
</feature>
<evidence type="ECO:0000313" key="2">
    <source>
        <dbReference type="EMBL" id="SFP63318.1"/>
    </source>
</evidence>
<gene>
    <name evidence="2" type="ORF">SAMN05444406_101163</name>
</gene>
<reference evidence="2 3" key="1">
    <citation type="submission" date="2016-10" db="EMBL/GenBank/DDBJ databases">
        <authorList>
            <person name="de Groot N.N."/>
        </authorList>
    </citation>
    <scope>NUCLEOTIDE SEQUENCE [LARGE SCALE GENOMIC DNA]</scope>
    <source>
        <strain evidence="2 3">DSM 20678</strain>
    </source>
</reference>
<evidence type="ECO:0000313" key="3">
    <source>
        <dbReference type="Proteomes" id="UP000198577"/>
    </source>
</evidence>
<dbReference type="Proteomes" id="UP000198577">
    <property type="component" value="Unassembled WGS sequence"/>
</dbReference>
<dbReference type="EMBL" id="FOXR01000001">
    <property type="protein sequence ID" value="SFP63318.1"/>
    <property type="molecule type" value="Genomic_DNA"/>
</dbReference>
<dbReference type="InterPro" id="IPR002912">
    <property type="entry name" value="ACT_dom"/>
</dbReference>
<proteinExistence type="predicted"/>
<accession>A0A1I5RXR2</accession>
<protein>
    <submittedName>
        <fullName evidence="2">Uncharacterized conserved protein, contains tandem ACT domains</fullName>
    </submittedName>
</protein>
<organism evidence="2 3">
    <name type="scientific">Caldicoprobacter faecalis</name>
    <dbReference type="NCBI Taxonomy" id="937334"/>
    <lineage>
        <taxon>Bacteria</taxon>
        <taxon>Bacillati</taxon>
        <taxon>Bacillota</taxon>
        <taxon>Clostridia</taxon>
        <taxon>Caldicoprobacterales</taxon>
        <taxon>Caldicoprobacteraceae</taxon>
        <taxon>Caldicoprobacter</taxon>
    </lineage>
</organism>
<name>A0A1I5RXR2_9FIRM</name>
<evidence type="ECO:0000259" key="1">
    <source>
        <dbReference type="PROSITE" id="PS51671"/>
    </source>
</evidence>
<sequence length="144" mass="15930">MTQISVFLENKKGKLAEVTKVLAEHNIDMCAISIADTTNFGILRIIVDNSEKALRVLREAEYTVNTTEVLAVEVPDKPGGLHQVLDILSKGDISVEYLYSFVRRPAERALILFKVDDLKAAKEMLKKENVSVLTADDVNGLGTK</sequence>
<dbReference type="CDD" id="cd04882">
    <property type="entry name" value="ACT_Bt0572_2"/>
    <property type="match status" value="1"/>
</dbReference>
<dbReference type="STRING" id="937334.SAMN05444406_101163"/>
<dbReference type="Gene3D" id="3.30.2130.10">
    <property type="entry name" value="VC0802-like"/>
    <property type="match status" value="1"/>
</dbReference>
<dbReference type="SUPFAM" id="SSF55021">
    <property type="entry name" value="ACT-like"/>
    <property type="match status" value="2"/>
</dbReference>
<dbReference type="AlphaFoldDB" id="A0A1I5RXR2"/>